<name>A0A2P2QPZ1_RHIMU</name>
<dbReference type="EMBL" id="GGEC01088615">
    <property type="protein sequence ID" value="MBX69099.1"/>
    <property type="molecule type" value="Transcribed_RNA"/>
</dbReference>
<sequence length="50" mass="5757">MEFVFQIRAGACLFAESNPRLINVHETIRDGSCEIFGFNYLNYVIVSRKS</sequence>
<reference evidence="1" key="1">
    <citation type="submission" date="2018-02" db="EMBL/GenBank/DDBJ databases">
        <title>Rhizophora mucronata_Transcriptome.</title>
        <authorList>
            <person name="Meera S.P."/>
            <person name="Sreeshan A."/>
            <person name="Augustine A."/>
        </authorList>
    </citation>
    <scope>NUCLEOTIDE SEQUENCE</scope>
    <source>
        <tissue evidence="1">Leaf</tissue>
    </source>
</reference>
<protein>
    <submittedName>
        <fullName evidence="1">Uncharacterized protein</fullName>
    </submittedName>
</protein>
<dbReference type="AlphaFoldDB" id="A0A2P2QPZ1"/>
<evidence type="ECO:0000313" key="1">
    <source>
        <dbReference type="EMBL" id="MBX69099.1"/>
    </source>
</evidence>
<proteinExistence type="predicted"/>
<accession>A0A2P2QPZ1</accession>
<organism evidence="1">
    <name type="scientific">Rhizophora mucronata</name>
    <name type="common">Asiatic mangrove</name>
    <dbReference type="NCBI Taxonomy" id="61149"/>
    <lineage>
        <taxon>Eukaryota</taxon>
        <taxon>Viridiplantae</taxon>
        <taxon>Streptophyta</taxon>
        <taxon>Embryophyta</taxon>
        <taxon>Tracheophyta</taxon>
        <taxon>Spermatophyta</taxon>
        <taxon>Magnoliopsida</taxon>
        <taxon>eudicotyledons</taxon>
        <taxon>Gunneridae</taxon>
        <taxon>Pentapetalae</taxon>
        <taxon>rosids</taxon>
        <taxon>fabids</taxon>
        <taxon>Malpighiales</taxon>
        <taxon>Rhizophoraceae</taxon>
        <taxon>Rhizophora</taxon>
    </lineage>
</organism>